<dbReference type="Proteomes" id="UP000019194">
    <property type="component" value="Unassembled WGS sequence"/>
</dbReference>
<dbReference type="EMBL" id="CBWP010000057">
    <property type="protein sequence ID" value="CDL39279.1"/>
    <property type="molecule type" value="Genomic_DNA"/>
</dbReference>
<accession>A0A7G2ITV5</accession>
<reference evidence="1 2" key="1">
    <citation type="submission" date="2013-10" db="EMBL/GenBank/DDBJ databases">
        <title>Antibiotic resistance diversity of beta-lactamase producers in the General Hospital Vienna.</title>
        <authorList>
            <person name="Barisic I."/>
            <person name="Mitteregger D."/>
            <person name="Hirschl A.M."/>
            <person name="Noehammer C."/>
            <person name="Wiesinger-Mayr H."/>
        </authorList>
    </citation>
    <scope>NUCLEOTIDE SEQUENCE [LARGE SCALE GENOMIC DNA]</scope>
    <source>
        <strain evidence="1 2">ISC11</strain>
    </source>
</reference>
<evidence type="ECO:0000313" key="1">
    <source>
        <dbReference type="EMBL" id="CDL39279.1"/>
    </source>
</evidence>
<evidence type="ECO:0000313" key="2">
    <source>
        <dbReference type="Proteomes" id="UP000019194"/>
    </source>
</evidence>
<protein>
    <submittedName>
        <fullName evidence="1">Uncharacterized protein</fullName>
    </submittedName>
</protein>
<sequence>MVVVATYTSPFIPLNVNYYHERKNEISTCNKYAGGEAMPVARDYLADAT</sequence>
<comment type="caution">
    <text evidence="1">The sequence shown here is derived from an EMBL/GenBank/DDBJ whole genome shotgun (WGS) entry which is preliminary data.</text>
</comment>
<organism evidence="1 2">
    <name type="scientific">Citrobacter freundii</name>
    <dbReference type="NCBI Taxonomy" id="546"/>
    <lineage>
        <taxon>Bacteria</taxon>
        <taxon>Pseudomonadati</taxon>
        <taxon>Pseudomonadota</taxon>
        <taxon>Gammaproteobacteria</taxon>
        <taxon>Enterobacterales</taxon>
        <taxon>Enterobacteriaceae</taxon>
        <taxon>Citrobacter</taxon>
        <taxon>Citrobacter freundii complex</taxon>
    </lineage>
</organism>
<name>A0A7G2ITV5_CITFR</name>
<proteinExistence type="predicted"/>
<dbReference type="AlphaFoldDB" id="A0A7G2ITV5"/>